<evidence type="ECO:0000313" key="3">
    <source>
        <dbReference type="Proteomes" id="UP000305267"/>
    </source>
</evidence>
<dbReference type="Proteomes" id="UP000305267">
    <property type="component" value="Unassembled WGS sequence"/>
</dbReference>
<dbReference type="OrthoDB" id="8005528at2"/>
<organism evidence="2 3">
    <name type="scientific">Methylobacterium terricola</name>
    <dbReference type="NCBI Taxonomy" id="2583531"/>
    <lineage>
        <taxon>Bacteria</taxon>
        <taxon>Pseudomonadati</taxon>
        <taxon>Pseudomonadota</taxon>
        <taxon>Alphaproteobacteria</taxon>
        <taxon>Hyphomicrobiales</taxon>
        <taxon>Methylobacteriaceae</taxon>
        <taxon>Methylobacterium</taxon>
    </lineage>
</organism>
<evidence type="ECO:0000313" key="2">
    <source>
        <dbReference type="EMBL" id="TNC11415.1"/>
    </source>
</evidence>
<protein>
    <submittedName>
        <fullName evidence="2">Uncharacterized protein</fullName>
    </submittedName>
</protein>
<dbReference type="RefSeq" id="WP_139037484.1">
    <property type="nucleotide sequence ID" value="NZ_VDDA01000009.1"/>
</dbReference>
<dbReference type="EMBL" id="VDDA01000009">
    <property type="protein sequence ID" value="TNC11415.1"/>
    <property type="molecule type" value="Genomic_DNA"/>
</dbReference>
<comment type="caution">
    <text evidence="2">The sequence shown here is derived from an EMBL/GenBank/DDBJ whole genome shotgun (WGS) entry which is preliminary data.</text>
</comment>
<sequence>MMSPRAMHDRPGGPAPAILPQAVRSAAGTSPLDAVLAPGLHAAFDGCLAETLPADLATLVARLDRSTPSIPRKRS</sequence>
<name>A0A5C4LEP9_9HYPH</name>
<proteinExistence type="predicted"/>
<keyword evidence="3" id="KW-1185">Reference proteome</keyword>
<feature type="compositionally biased region" description="Basic and acidic residues" evidence="1">
    <location>
        <begin position="1"/>
        <end position="11"/>
    </location>
</feature>
<feature type="region of interest" description="Disordered" evidence="1">
    <location>
        <begin position="1"/>
        <end position="22"/>
    </location>
</feature>
<reference evidence="2 3" key="1">
    <citation type="submission" date="2019-06" db="EMBL/GenBank/DDBJ databases">
        <title>Genome of Methylobacterium sp. 17Sr1-39.</title>
        <authorList>
            <person name="Seo T."/>
        </authorList>
    </citation>
    <scope>NUCLEOTIDE SEQUENCE [LARGE SCALE GENOMIC DNA]</scope>
    <source>
        <strain evidence="2 3">17Sr1-39</strain>
    </source>
</reference>
<accession>A0A5C4LEP9</accession>
<dbReference type="AlphaFoldDB" id="A0A5C4LEP9"/>
<gene>
    <name evidence="2" type="ORF">FF100_20040</name>
</gene>
<evidence type="ECO:0000256" key="1">
    <source>
        <dbReference type="SAM" id="MobiDB-lite"/>
    </source>
</evidence>